<dbReference type="GeneTree" id="ENSGT00940000153997"/>
<feature type="region of interest" description="Disordered" evidence="1">
    <location>
        <begin position="1"/>
        <end position="84"/>
    </location>
</feature>
<feature type="compositionally biased region" description="Acidic residues" evidence="1">
    <location>
        <begin position="206"/>
        <end position="217"/>
    </location>
</feature>
<dbReference type="Ensembl" id="ENSECRT00000005596.1">
    <property type="protein sequence ID" value="ENSECRP00000005501.1"/>
    <property type="gene ID" value="ENSECRG00000003702.1"/>
</dbReference>
<feature type="compositionally biased region" description="Basic and acidic residues" evidence="1">
    <location>
        <begin position="304"/>
        <end position="341"/>
    </location>
</feature>
<dbReference type="Proteomes" id="UP000694620">
    <property type="component" value="Chromosome 4"/>
</dbReference>
<feature type="compositionally biased region" description="Polar residues" evidence="1">
    <location>
        <begin position="176"/>
        <end position="185"/>
    </location>
</feature>
<evidence type="ECO:0000259" key="2">
    <source>
        <dbReference type="Pfam" id="PF15255"/>
    </source>
</evidence>
<dbReference type="OrthoDB" id="9450049at2759"/>
<name>A0A8C4X4S8_ERPCA</name>
<feature type="compositionally biased region" description="Basic and acidic residues" evidence="1">
    <location>
        <begin position="244"/>
        <end position="257"/>
    </location>
</feature>
<feature type="region of interest" description="Disordered" evidence="1">
    <location>
        <begin position="97"/>
        <end position="341"/>
    </location>
</feature>
<feature type="compositionally biased region" description="Pro residues" evidence="1">
    <location>
        <begin position="112"/>
        <end position="123"/>
    </location>
</feature>
<accession>A0A8C4X4S8</accession>
<sequence length="341" mass="37281">MESSTAKAKDVPVKRSVAELAGKFGNSVKEEAENSKPNRRRPPSSLALNVNSTASKTEPGHCEEQKGTTNTSTLPPKVRPKSSPLIEKLQANLVFPSQVLPGSPKSPGIKLPTPPFATPPSTPSSPSVRTKSSEEEPATFEKPAETSVLHNINKSRARLSIKRRPPSRRLRKSGSDDTVSNTSSPSEDKPLHPDDDEVFNSKPDEDAQDAQDDNELLPEDKESCMTKSNESVEQSKPCMVNKDNNGERNDWEQEKEANGGSILEAEKCKEEVKAMENSSEKSLAESKINNDTAEVTVSSEQEDIAIKNNDDPETTENKKGDEVEKQISNEKETSSSKDNDN</sequence>
<feature type="compositionally biased region" description="Basic residues" evidence="1">
    <location>
        <begin position="153"/>
        <end position="172"/>
    </location>
</feature>
<evidence type="ECO:0000256" key="1">
    <source>
        <dbReference type="SAM" id="MobiDB-lite"/>
    </source>
</evidence>
<dbReference type="AlphaFoldDB" id="A0A8C4X4S8"/>
<proteinExistence type="predicted"/>
<feature type="compositionally biased region" description="Polar residues" evidence="1">
    <location>
        <begin position="285"/>
        <end position="299"/>
    </location>
</feature>
<feature type="compositionally biased region" description="Polar residues" evidence="1">
    <location>
        <begin position="225"/>
        <end position="234"/>
    </location>
</feature>
<reference evidence="3" key="3">
    <citation type="submission" date="2025-09" db="UniProtKB">
        <authorList>
            <consortium name="Ensembl"/>
        </authorList>
    </citation>
    <scope>IDENTIFICATION</scope>
</reference>
<reference evidence="3" key="1">
    <citation type="submission" date="2021-06" db="EMBL/GenBank/DDBJ databases">
        <authorList>
            <consortium name="Wellcome Sanger Institute Data Sharing"/>
        </authorList>
    </citation>
    <scope>NUCLEOTIDE SEQUENCE [LARGE SCALE GENOMIC DNA]</scope>
</reference>
<keyword evidence="4" id="KW-1185">Reference proteome</keyword>
<dbReference type="Pfam" id="PF15255">
    <property type="entry name" value="CAP-ZIP_m"/>
    <property type="match status" value="1"/>
</dbReference>
<organism evidence="3 4">
    <name type="scientific">Erpetoichthys calabaricus</name>
    <name type="common">Rope fish</name>
    <name type="synonym">Calamoichthys calabaricus</name>
    <dbReference type="NCBI Taxonomy" id="27687"/>
    <lineage>
        <taxon>Eukaryota</taxon>
        <taxon>Metazoa</taxon>
        <taxon>Chordata</taxon>
        <taxon>Craniata</taxon>
        <taxon>Vertebrata</taxon>
        <taxon>Euteleostomi</taxon>
        <taxon>Actinopterygii</taxon>
        <taxon>Polypteriformes</taxon>
        <taxon>Polypteridae</taxon>
        <taxon>Erpetoichthys</taxon>
    </lineage>
</organism>
<dbReference type="InterPro" id="IPR029341">
    <property type="entry name" value="FAM21/CAPZIP"/>
</dbReference>
<dbReference type="RefSeq" id="XP_028655717.1">
    <property type="nucleotide sequence ID" value="XM_028799884.2"/>
</dbReference>
<feature type="domain" description="FAM21/CAPZIP" evidence="2">
    <location>
        <begin position="77"/>
        <end position="181"/>
    </location>
</feature>
<feature type="compositionally biased region" description="Polar residues" evidence="1">
    <location>
        <begin position="46"/>
        <end position="56"/>
    </location>
</feature>
<reference evidence="3" key="2">
    <citation type="submission" date="2025-08" db="UniProtKB">
        <authorList>
            <consortium name="Ensembl"/>
        </authorList>
    </citation>
    <scope>IDENTIFICATION</scope>
</reference>
<feature type="compositionally biased region" description="Basic and acidic residues" evidence="1">
    <location>
        <begin position="264"/>
        <end position="284"/>
    </location>
</feature>
<evidence type="ECO:0000313" key="4">
    <source>
        <dbReference type="Proteomes" id="UP000694620"/>
    </source>
</evidence>
<dbReference type="GeneID" id="114650320"/>
<evidence type="ECO:0000313" key="3">
    <source>
        <dbReference type="Ensembl" id="ENSECRP00000005501.1"/>
    </source>
</evidence>
<feature type="compositionally biased region" description="Basic and acidic residues" evidence="1">
    <location>
        <begin position="7"/>
        <end position="17"/>
    </location>
</feature>
<gene>
    <name evidence="3" type="primary">LOC114650320</name>
</gene>
<protein>
    <recommendedName>
        <fullName evidence="2">FAM21/CAPZIP domain-containing protein</fullName>
    </recommendedName>
</protein>